<feature type="compositionally biased region" description="Low complexity" evidence="1">
    <location>
        <begin position="103"/>
        <end position="115"/>
    </location>
</feature>
<name>A0A024TNJ5_9STRA</name>
<dbReference type="EMBL" id="KI913979">
    <property type="protein sequence ID" value="ETV95720.1"/>
    <property type="molecule type" value="Genomic_DNA"/>
</dbReference>
<sequence length="134" mass="14199">MTSLADFLPINAIPVHAGASPAENPSSSTQVDNAGMEVDSDSDSSYDGNSEAESSSDDDDDASMTSEPRNTTNKADDEDDTKMKLTTKATEPRHRKNLANATGSSQGLQEGGQSSAATSKQTRTGYYRDTDTNR</sequence>
<feature type="compositionally biased region" description="Polar residues" evidence="1">
    <location>
        <begin position="23"/>
        <end position="32"/>
    </location>
</feature>
<organism evidence="2">
    <name type="scientific">Aphanomyces invadans</name>
    <dbReference type="NCBI Taxonomy" id="157072"/>
    <lineage>
        <taxon>Eukaryota</taxon>
        <taxon>Sar</taxon>
        <taxon>Stramenopiles</taxon>
        <taxon>Oomycota</taxon>
        <taxon>Saprolegniomycetes</taxon>
        <taxon>Saprolegniales</taxon>
        <taxon>Verrucalvaceae</taxon>
        <taxon>Aphanomyces</taxon>
    </lineage>
</organism>
<protein>
    <submittedName>
        <fullName evidence="2">Uncharacterized protein</fullName>
    </submittedName>
</protein>
<feature type="compositionally biased region" description="Polar residues" evidence="1">
    <location>
        <begin position="64"/>
        <end position="73"/>
    </location>
</feature>
<evidence type="ECO:0000256" key="1">
    <source>
        <dbReference type="SAM" id="MobiDB-lite"/>
    </source>
</evidence>
<dbReference type="GeneID" id="20087842"/>
<dbReference type="RefSeq" id="XP_008875471.1">
    <property type="nucleotide sequence ID" value="XM_008877249.1"/>
</dbReference>
<feature type="region of interest" description="Disordered" evidence="1">
    <location>
        <begin position="16"/>
        <end position="134"/>
    </location>
</feature>
<dbReference type="AlphaFoldDB" id="A0A024TNJ5"/>
<gene>
    <name evidence="2" type="ORF">H310_10792</name>
</gene>
<evidence type="ECO:0000313" key="2">
    <source>
        <dbReference type="EMBL" id="ETV95720.1"/>
    </source>
</evidence>
<dbReference type="VEuPathDB" id="FungiDB:H310_10792"/>
<accession>A0A024TNJ5</accession>
<reference evidence="2" key="1">
    <citation type="submission" date="2013-12" db="EMBL/GenBank/DDBJ databases">
        <title>The Genome Sequence of Aphanomyces invadans NJM9701.</title>
        <authorList>
            <consortium name="The Broad Institute Genomics Platform"/>
            <person name="Russ C."/>
            <person name="Tyler B."/>
            <person name="van West P."/>
            <person name="Dieguez-Uribeondo J."/>
            <person name="Young S.K."/>
            <person name="Zeng Q."/>
            <person name="Gargeya S."/>
            <person name="Fitzgerald M."/>
            <person name="Abouelleil A."/>
            <person name="Alvarado L."/>
            <person name="Chapman S.B."/>
            <person name="Gainer-Dewar J."/>
            <person name="Goldberg J."/>
            <person name="Griggs A."/>
            <person name="Gujja S."/>
            <person name="Hansen M."/>
            <person name="Howarth C."/>
            <person name="Imamovic A."/>
            <person name="Ireland A."/>
            <person name="Larimer J."/>
            <person name="McCowan C."/>
            <person name="Murphy C."/>
            <person name="Pearson M."/>
            <person name="Poon T.W."/>
            <person name="Priest M."/>
            <person name="Roberts A."/>
            <person name="Saif S."/>
            <person name="Shea T."/>
            <person name="Sykes S."/>
            <person name="Wortman J."/>
            <person name="Nusbaum C."/>
            <person name="Birren B."/>
        </authorList>
    </citation>
    <scope>NUCLEOTIDE SEQUENCE [LARGE SCALE GENOMIC DNA]</scope>
    <source>
        <strain evidence="2">NJM9701</strain>
    </source>
</reference>
<proteinExistence type="predicted"/>